<feature type="compositionally biased region" description="Polar residues" evidence="1">
    <location>
        <begin position="506"/>
        <end position="529"/>
    </location>
</feature>
<protein>
    <submittedName>
        <fullName evidence="2">Uncharacterized protein</fullName>
    </submittedName>
</protein>
<dbReference type="RefSeq" id="XP_037878496.1">
    <property type="nucleotide sequence ID" value="XM_038022642.1"/>
</dbReference>
<dbReference type="OrthoDB" id="347642at2759"/>
<name>U6KIU6_9EIME</name>
<gene>
    <name evidence="2" type="ORF">EMH_0069870</name>
</gene>
<feature type="compositionally biased region" description="Polar residues" evidence="1">
    <location>
        <begin position="188"/>
        <end position="202"/>
    </location>
</feature>
<feature type="region of interest" description="Disordered" evidence="1">
    <location>
        <begin position="250"/>
        <end position="561"/>
    </location>
</feature>
<feature type="compositionally biased region" description="Acidic residues" evidence="1">
    <location>
        <begin position="484"/>
        <end position="494"/>
    </location>
</feature>
<feature type="compositionally biased region" description="Low complexity" evidence="1">
    <location>
        <begin position="352"/>
        <end position="362"/>
    </location>
</feature>
<sequence length="624" mass="67825">MPSAFHELDGVSFSFGELQPISRISNDLQSRAYLPGSISTENDAASPGETESSLFIWNTATISTSPQLSSSASAHTNFTPVETFPLAERRFRHRFGADSAYRKQDRKYEWPAAKRFSRLHALAKSGTYWIGLAALALLVALTSAVDPLRAKLIRAGCEWARSDSASMQLSWDDDFLPRMPSRLRIQASRASEASKSSPNSFHTESKQETHRGSSGGAFARDSLLFDRNTRQPNEPKASFGPVNLSEGYDPVSAFSAAEPPRDVLRQEERGSASKVEAWRRSGTTERRERTIPQWRRYSPVTSGYYGYPPEPDADSAAERGSGYSTPLPDTLTDDVPSSSTDAKLDLRRSRSGSDSSSSNSGGQRNDLRQSRIDRKRPSTMQNRQRSSAMHRSRRRGNEVAEALPRQRRRTKVSRRSRVGTAGGEKQTAQSAPKKRWQRGRKSERTSLAKRYQKAPSVSVVSQAQAPKKTRFFLPESNVASGDASGEDDDSDEQETTSIDTHPAVLSSAQGATGLQSQDGDGASTSVSVNKSDESEARPSSSDQPAQGANPPSSTTAGQGDLAMATAATLLASGVSPDGSFNLSKNQRAACAGSNNASSLPTEVLLYLVRRALEELVSSENEQES</sequence>
<accession>U6KIU6</accession>
<feature type="compositionally biased region" description="Basic residues" evidence="1">
    <location>
        <begin position="405"/>
        <end position="417"/>
    </location>
</feature>
<feature type="compositionally biased region" description="Polar residues" evidence="1">
    <location>
        <begin position="378"/>
        <end position="387"/>
    </location>
</feature>
<dbReference type="VEuPathDB" id="ToxoDB:EMH_0069870"/>
<dbReference type="Proteomes" id="UP000030744">
    <property type="component" value="Unassembled WGS sequence"/>
</dbReference>
<feature type="compositionally biased region" description="Basic and acidic residues" evidence="1">
    <location>
        <begin position="365"/>
        <end position="376"/>
    </location>
</feature>
<evidence type="ECO:0000256" key="1">
    <source>
        <dbReference type="SAM" id="MobiDB-lite"/>
    </source>
</evidence>
<dbReference type="EMBL" id="HG735635">
    <property type="protein sequence ID" value="CDJ36207.1"/>
    <property type="molecule type" value="Genomic_DNA"/>
</dbReference>
<proteinExistence type="predicted"/>
<feature type="region of interest" description="Disordered" evidence="1">
    <location>
        <begin position="186"/>
        <end position="218"/>
    </location>
</feature>
<evidence type="ECO:0000313" key="2">
    <source>
        <dbReference type="EMBL" id="CDJ36207.1"/>
    </source>
</evidence>
<feature type="compositionally biased region" description="Polar residues" evidence="1">
    <location>
        <begin position="537"/>
        <end position="557"/>
    </location>
</feature>
<feature type="compositionally biased region" description="Basic and acidic residues" evidence="1">
    <location>
        <begin position="259"/>
        <end position="290"/>
    </location>
</feature>
<organism evidence="2 3">
    <name type="scientific">Eimeria mitis</name>
    <dbReference type="NCBI Taxonomy" id="44415"/>
    <lineage>
        <taxon>Eukaryota</taxon>
        <taxon>Sar</taxon>
        <taxon>Alveolata</taxon>
        <taxon>Apicomplexa</taxon>
        <taxon>Conoidasida</taxon>
        <taxon>Coccidia</taxon>
        <taxon>Eucoccidiorida</taxon>
        <taxon>Eimeriorina</taxon>
        <taxon>Eimeriidae</taxon>
        <taxon>Eimeria</taxon>
    </lineage>
</organism>
<reference evidence="2" key="1">
    <citation type="submission" date="2013-10" db="EMBL/GenBank/DDBJ databases">
        <title>Genomic analysis of the causative agents of coccidiosis in chickens.</title>
        <authorList>
            <person name="Reid A.J."/>
            <person name="Blake D."/>
            <person name="Billington K."/>
            <person name="Browne H."/>
            <person name="Dunn M."/>
            <person name="Hung S."/>
            <person name="Kawahara F."/>
            <person name="Miranda-Saavedra D."/>
            <person name="Mourier T."/>
            <person name="Nagra H."/>
            <person name="Otto T.D."/>
            <person name="Rawlings N."/>
            <person name="Sanchez A."/>
            <person name="Sanders M."/>
            <person name="Subramaniam C."/>
            <person name="Tay Y."/>
            <person name="Dear P."/>
            <person name="Doerig C."/>
            <person name="Gruber A."/>
            <person name="Parkinson J."/>
            <person name="Shirley M."/>
            <person name="Wan K.L."/>
            <person name="Berriman M."/>
            <person name="Tomley F."/>
            <person name="Pain A."/>
        </authorList>
    </citation>
    <scope>NUCLEOTIDE SEQUENCE [LARGE SCALE GENOMIC DNA]</scope>
    <source>
        <strain evidence="2">Houghton</strain>
    </source>
</reference>
<evidence type="ECO:0000313" key="3">
    <source>
        <dbReference type="Proteomes" id="UP000030744"/>
    </source>
</evidence>
<dbReference type="AlphaFoldDB" id="U6KIU6"/>
<dbReference type="GeneID" id="60404237"/>
<keyword evidence="3" id="KW-1185">Reference proteome</keyword>
<reference evidence="2" key="2">
    <citation type="submission" date="2013-10" db="EMBL/GenBank/DDBJ databases">
        <authorList>
            <person name="Aslett M."/>
        </authorList>
    </citation>
    <scope>NUCLEOTIDE SEQUENCE [LARGE SCALE GENOMIC DNA]</scope>
    <source>
        <strain evidence="2">Houghton</strain>
    </source>
</reference>